<dbReference type="InterPro" id="IPR003439">
    <property type="entry name" value="ABC_transporter-like_ATP-bd"/>
</dbReference>
<keyword evidence="3" id="KW-0547">Nucleotide-binding</keyword>
<keyword evidence="2" id="KW-0472">Membrane</keyword>
<evidence type="ECO:0000256" key="6">
    <source>
        <dbReference type="ARBA" id="ARBA00037066"/>
    </source>
</evidence>
<evidence type="ECO:0000256" key="2">
    <source>
        <dbReference type="ARBA" id="ARBA00022475"/>
    </source>
</evidence>
<dbReference type="Proteomes" id="UP000323105">
    <property type="component" value="Unassembled WGS sequence"/>
</dbReference>
<evidence type="ECO:0000256" key="5">
    <source>
        <dbReference type="ARBA" id="ARBA00022967"/>
    </source>
</evidence>
<dbReference type="AlphaFoldDB" id="A0A5A7M8E7"/>
<dbReference type="Gene3D" id="3.40.50.300">
    <property type="entry name" value="P-loop containing nucleotide triphosphate hydrolases"/>
    <property type="match status" value="1"/>
</dbReference>
<dbReference type="RefSeq" id="WP_149354757.1">
    <property type="nucleotide sequence ID" value="NZ_BKBW01000002.1"/>
</dbReference>
<keyword evidence="4 8" id="KW-0067">ATP-binding</keyword>
<dbReference type="SUPFAM" id="SSF52540">
    <property type="entry name" value="P-loop containing nucleoside triphosphate hydrolases"/>
    <property type="match status" value="1"/>
</dbReference>
<protein>
    <submittedName>
        <fullName evidence="8">Hemin import ATP-binding protein HmuV</fullName>
    </submittedName>
</protein>
<comment type="function">
    <text evidence="6">Part of the ABC transporter complex HmuTUV involved in hemin import. Responsible for energy coupling to the transport system.</text>
</comment>
<evidence type="ECO:0000259" key="7">
    <source>
        <dbReference type="PROSITE" id="PS50893"/>
    </source>
</evidence>
<proteinExistence type="predicted"/>
<name>A0A5A7M8E7_COMTE</name>
<dbReference type="SMART" id="SM00382">
    <property type="entry name" value="AAA"/>
    <property type="match status" value="1"/>
</dbReference>
<evidence type="ECO:0000313" key="8">
    <source>
        <dbReference type="EMBL" id="GEQ73880.1"/>
    </source>
</evidence>
<dbReference type="Pfam" id="PF00005">
    <property type="entry name" value="ABC_tran"/>
    <property type="match status" value="1"/>
</dbReference>
<reference evidence="8 9" key="1">
    <citation type="journal article" date="2019" name="Microbiol. Resour. Announc.">
        <title>Draft Genome Sequence of Comamonas testosteroni TA441, a Bacterium That Has a Cryptic Phenol Degradation Gene Cluster.</title>
        <authorList>
            <person name="Arai H."/>
            <person name="Ishii M."/>
        </authorList>
    </citation>
    <scope>NUCLEOTIDE SEQUENCE [LARGE SCALE GENOMIC DNA]</scope>
    <source>
        <strain evidence="8 9">TA441</strain>
    </source>
</reference>
<keyword evidence="1" id="KW-0813">Transport</keyword>
<dbReference type="GO" id="GO:0016887">
    <property type="term" value="F:ATP hydrolysis activity"/>
    <property type="evidence" value="ECO:0007669"/>
    <property type="project" value="InterPro"/>
</dbReference>
<dbReference type="PROSITE" id="PS50893">
    <property type="entry name" value="ABC_TRANSPORTER_2"/>
    <property type="match status" value="1"/>
</dbReference>
<dbReference type="CDD" id="cd03214">
    <property type="entry name" value="ABC_Iron-Siderophores_B12_Hemin"/>
    <property type="match status" value="1"/>
</dbReference>
<dbReference type="GO" id="GO:0005524">
    <property type="term" value="F:ATP binding"/>
    <property type="evidence" value="ECO:0007669"/>
    <property type="project" value="UniProtKB-KW"/>
</dbReference>
<sequence length="277" mass="29298">MSAPQGLSSLECRNLGVGVAKGPRLATVDVRIPAGRFTAILGPNGAGKSTLMSMLVGERAPQSGQVLLDGLELSGHAMEGLARRRSVMPQDCSVAFDFTAQEVVELGRYPHRHQPGSGEAQIPAQAMALTGVDHLAQRSINTLSGGERARTHLARALAQIWSDGGMPADGAARWLLLDEPTAALDLAHQHHAMRLLRQWAAQQGAGVVAVIHDLNLALRYADDVLVLGGDAGVHHGAVLDVLQPALVRQVWGMQCDPVRGSDGTLQYIFVADTALTT</sequence>
<gene>
    <name evidence="8" type="primary">hmuV</name>
    <name evidence="8" type="ORF">CTTA_0885</name>
</gene>
<organism evidence="8 9">
    <name type="scientific">Comamonas testosteroni</name>
    <name type="common">Pseudomonas testosteroni</name>
    <dbReference type="NCBI Taxonomy" id="285"/>
    <lineage>
        <taxon>Bacteria</taxon>
        <taxon>Pseudomonadati</taxon>
        <taxon>Pseudomonadota</taxon>
        <taxon>Betaproteobacteria</taxon>
        <taxon>Burkholderiales</taxon>
        <taxon>Comamonadaceae</taxon>
        <taxon>Comamonas</taxon>
    </lineage>
</organism>
<evidence type="ECO:0000256" key="3">
    <source>
        <dbReference type="ARBA" id="ARBA00022741"/>
    </source>
</evidence>
<dbReference type="InterPro" id="IPR003593">
    <property type="entry name" value="AAA+_ATPase"/>
</dbReference>
<keyword evidence="5" id="KW-1278">Translocase</keyword>
<dbReference type="NCBIfam" id="NF010068">
    <property type="entry name" value="PRK13548.1"/>
    <property type="match status" value="1"/>
</dbReference>
<dbReference type="PANTHER" id="PTHR42794:SF1">
    <property type="entry name" value="HEMIN IMPORT ATP-BINDING PROTEIN HMUV"/>
    <property type="match status" value="1"/>
</dbReference>
<dbReference type="EMBL" id="BKBW01000002">
    <property type="protein sequence ID" value="GEQ73880.1"/>
    <property type="molecule type" value="Genomic_DNA"/>
</dbReference>
<dbReference type="InterPro" id="IPR027417">
    <property type="entry name" value="P-loop_NTPase"/>
</dbReference>
<accession>A0A5A7M8E7</accession>
<evidence type="ECO:0000256" key="1">
    <source>
        <dbReference type="ARBA" id="ARBA00022448"/>
    </source>
</evidence>
<evidence type="ECO:0000313" key="9">
    <source>
        <dbReference type="Proteomes" id="UP000323105"/>
    </source>
</evidence>
<keyword evidence="2" id="KW-1003">Cell membrane</keyword>
<feature type="domain" description="ABC transporter" evidence="7">
    <location>
        <begin position="10"/>
        <end position="254"/>
    </location>
</feature>
<dbReference type="PANTHER" id="PTHR42794">
    <property type="entry name" value="HEMIN IMPORT ATP-BINDING PROTEIN HMUV"/>
    <property type="match status" value="1"/>
</dbReference>
<evidence type="ECO:0000256" key="4">
    <source>
        <dbReference type="ARBA" id="ARBA00022840"/>
    </source>
</evidence>
<comment type="caution">
    <text evidence="8">The sequence shown here is derived from an EMBL/GenBank/DDBJ whole genome shotgun (WGS) entry which is preliminary data.</text>
</comment>